<dbReference type="InterPro" id="IPR035451">
    <property type="entry name" value="Ada-like_dom_sf"/>
</dbReference>
<feature type="active site" description="Nucleophile; methyl group acceptor from either O6-methylguanine or O4-methylthymine" evidence="10">
    <location>
        <position position="318"/>
    </location>
</feature>
<evidence type="ECO:0000256" key="9">
    <source>
        <dbReference type="ARBA" id="ARBA00049348"/>
    </source>
</evidence>
<comment type="catalytic activity">
    <reaction evidence="9">
        <text>a 6-O-methyl-2'-deoxyguanosine in DNA + L-cysteinyl-[protein] = S-methyl-L-cysteinyl-[protein] + a 2'-deoxyguanosine in DNA</text>
        <dbReference type="Rhea" id="RHEA:24000"/>
        <dbReference type="Rhea" id="RHEA-COMP:10131"/>
        <dbReference type="Rhea" id="RHEA-COMP:10132"/>
        <dbReference type="Rhea" id="RHEA-COMP:11367"/>
        <dbReference type="Rhea" id="RHEA-COMP:11368"/>
        <dbReference type="ChEBI" id="CHEBI:29950"/>
        <dbReference type="ChEBI" id="CHEBI:82612"/>
        <dbReference type="ChEBI" id="CHEBI:85445"/>
        <dbReference type="ChEBI" id="CHEBI:85448"/>
        <dbReference type="EC" id="2.1.1.63"/>
    </reaction>
</comment>
<dbReference type="Gene3D" id="1.10.10.60">
    <property type="entry name" value="Homeodomain-like"/>
    <property type="match status" value="1"/>
</dbReference>
<dbReference type="GO" id="GO:0043565">
    <property type="term" value="F:sequence-specific DNA binding"/>
    <property type="evidence" value="ECO:0007669"/>
    <property type="project" value="InterPro"/>
</dbReference>
<comment type="catalytic activity">
    <reaction evidence="1">
        <text>a 4-O-methyl-thymidine in DNA + L-cysteinyl-[protein] = a thymidine in DNA + S-methyl-L-cysteinyl-[protein]</text>
        <dbReference type="Rhea" id="RHEA:53428"/>
        <dbReference type="Rhea" id="RHEA-COMP:10131"/>
        <dbReference type="Rhea" id="RHEA-COMP:10132"/>
        <dbReference type="Rhea" id="RHEA-COMP:13555"/>
        <dbReference type="Rhea" id="RHEA-COMP:13556"/>
        <dbReference type="ChEBI" id="CHEBI:29950"/>
        <dbReference type="ChEBI" id="CHEBI:82612"/>
        <dbReference type="ChEBI" id="CHEBI:137386"/>
        <dbReference type="ChEBI" id="CHEBI:137387"/>
        <dbReference type="EC" id="2.1.1.63"/>
    </reaction>
</comment>
<feature type="binding site" evidence="11">
    <location>
        <position position="41"/>
    </location>
    <ligand>
        <name>Zn(2+)</name>
        <dbReference type="ChEBI" id="CHEBI:29105"/>
    </ligand>
</feature>
<comment type="cofactor">
    <cofactor evidence="11">
        <name>Zn(2+)</name>
        <dbReference type="ChEBI" id="CHEBI:29105"/>
    </cofactor>
    <text evidence="11">Binds 1 zinc ion per subunit.</text>
</comment>
<dbReference type="GO" id="GO:0032259">
    <property type="term" value="P:methylation"/>
    <property type="evidence" value="ECO:0007669"/>
    <property type="project" value="UniProtKB-KW"/>
</dbReference>
<protein>
    <recommendedName>
        <fullName evidence="3">methylated-DNA--[protein]-cysteine S-methyltransferase</fullName>
        <ecNumber evidence="3">2.1.1.63</ecNumber>
    </recommendedName>
</protein>
<keyword evidence="6" id="KW-0227">DNA damage</keyword>
<dbReference type="RefSeq" id="WP_099591768.1">
    <property type="nucleotide sequence ID" value="NZ_MDGM01000007.1"/>
</dbReference>
<reference evidence="13 14" key="1">
    <citation type="submission" date="2016-08" db="EMBL/GenBank/DDBJ databases">
        <title>Draft genome of Amylibacter sp. strain 4G11.</title>
        <authorList>
            <person name="Wong S.-K."/>
            <person name="Hamasaki K."/>
            <person name="Yoshizawa S."/>
        </authorList>
    </citation>
    <scope>NUCLEOTIDE SEQUENCE [LARGE SCALE GENOMIC DNA]</scope>
    <source>
        <strain evidence="13 14">4G11</strain>
    </source>
</reference>
<evidence type="ECO:0000256" key="11">
    <source>
        <dbReference type="PIRSR" id="PIRSR000409-3"/>
    </source>
</evidence>
<dbReference type="InterPro" id="IPR036631">
    <property type="entry name" value="MGMT_N_sf"/>
</dbReference>
<dbReference type="InterPro" id="IPR001497">
    <property type="entry name" value="MethylDNA_cys_MeTrfase_AS"/>
</dbReference>
<evidence type="ECO:0000256" key="1">
    <source>
        <dbReference type="ARBA" id="ARBA00001286"/>
    </source>
</evidence>
<evidence type="ECO:0000256" key="2">
    <source>
        <dbReference type="ARBA" id="ARBA00008711"/>
    </source>
</evidence>
<dbReference type="GO" id="GO:0006281">
    <property type="term" value="P:DNA repair"/>
    <property type="evidence" value="ECO:0007669"/>
    <property type="project" value="UniProtKB-KW"/>
</dbReference>
<dbReference type="PANTHER" id="PTHR10815">
    <property type="entry name" value="METHYLATED-DNA--PROTEIN-CYSTEINE METHYLTRANSFERASE"/>
    <property type="match status" value="1"/>
</dbReference>
<dbReference type="InterPro" id="IPR018060">
    <property type="entry name" value="HTH_AraC"/>
</dbReference>
<keyword evidence="14" id="KW-1185">Reference proteome</keyword>
<feature type="binding site" evidence="11">
    <location>
        <position position="37"/>
    </location>
    <ligand>
        <name>Zn(2+)</name>
        <dbReference type="ChEBI" id="CHEBI:29105"/>
    </ligand>
</feature>
<dbReference type="EMBL" id="MDGM01000007">
    <property type="protein sequence ID" value="PIB26185.1"/>
    <property type="molecule type" value="Genomic_DNA"/>
</dbReference>
<dbReference type="EC" id="2.1.1.63" evidence="3"/>
<evidence type="ECO:0000256" key="4">
    <source>
        <dbReference type="ARBA" id="ARBA00022603"/>
    </source>
</evidence>
<dbReference type="InterPro" id="IPR014048">
    <property type="entry name" value="MethylDNA_cys_MeTrfase_DNA-bd"/>
</dbReference>
<evidence type="ECO:0000313" key="13">
    <source>
        <dbReference type="EMBL" id="PIB26185.1"/>
    </source>
</evidence>
<evidence type="ECO:0000256" key="8">
    <source>
        <dbReference type="ARBA" id="ARBA00023204"/>
    </source>
</evidence>
<evidence type="ECO:0000256" key="7">
    <source>
        <dbReference type="ARBA" id="ARBA00023159"/>
    </source>
</evidence>
<evidence type="ECO:0000259" key="12">
    <source>
        <dbReference type="PROSITE" id="PS01124"/>
    </source>
</evidence>
<dbReference type="SUPFAM" id="SSF46767">
    <property type="entry name" value="Methylated DNA-protein cysteine methyltransferase, C-terminal domain"/>
    <property type="match status" value="1"/>
</dbReference>
<dbReference type="Pfam" id="PF02805">
    <property type="entry name" value="Ada_Zn_binding"/>
    <property type="match status" value="1"/>
</dbReference>
<comment type="similarity">
    <text evidence="2">Belongs to the MGMT family.</text>
</comment>
<feature type="binding site" evidence="11">
    <location>
        <position position="68"/>
    </location>
    <ligand>
        <name>Zn(2+)</name>
        <dbReference type="ChEBI" id="CHEBI:29105"/>
    </ligand>
</feature>
<dbReference type="GO" id="GO:0003700">
    <property type="term" value="F:DNA-binding transcription factor activity"/>
    <property type="evidence" value="ECO:0007669"/>
    <property type="project" value="InterPro"/>
</dbReference>
<dbReference type="GO" id="GO:0003908">
    <property type="term" value="F:methylated-DNA-[protein]-cysteine S-methyltransferase activity"/>
    <property type="evidence" value="ECO:0007669"/>
    <property type="project" value="UniProtKB-EC"/>
</dbReference>
<sequence>MLYERLNPDILYTALVARDPSYDGRAFVGVTSTGIFCRLTCPARKPLRKNCQFFETVSDCVNAGFRACKRCHPMTPMADADPAIIALMNALENRPHYRWTENDIIQMGFDPSTVRRAFKRHFGQTFLEMARQRRLSESFTTLSDGGRIIDAQIDAGFESASAFRTAFAKLMGKSPANFAKDAMLKADWNNTPLGPMIAVSCSKFLHLLEFIDRKALPKELQKLSQQVRGDIGIGTMPPSEQIREELTDFFAGKSAEFRTPVAMHGTPFMRSVWRTLREIPAGQTRSYSQIARTINAPNAVRAVARANGANQIALLIPCHRVIGADGSLTGYGGGLWRKQRLIEIETLYNATKAPET</sequence>
<comment type="caution">
    <text evidence="13">The sequence shown here is derived from an EMBL/GenBank/DDBJ whole genome shotgun (WGS) entry which is preliminary data.</text>
</comment>
<feature type="active site" description="Nucleophile; methyl group acceptor from methylphosphotriester" evidence="10">
    <location>
        <position position="37"/>
    </location>
</feature>
<evidence type="ECO:0000256" key="6">
    <source>
        <dbReference type="ARBA" id="ARBA00022763"/>
    </source>
</evidence>
<dbReference type="CDD" id="cd06445">
    <property type="entry name" value="ATase"/>
    <property type="match status" value="1"/>
</dbReference>
<organism evidence="13 14">
    <name type="scientific">Paramylibacter kogurei</name>
    <dbReference type="NCBI Taxonomy" id="1889778"/>
    <lineage>
        <taxon>Bacteria</taxon>
        <taxon>Pseudomonadati</taxon>
        <taxon>Pseudomonadota</taxon>
        <taxon>Alphaproteobacteria</taxon>
        <taxon>Rhodobacterales</taxon>
        <taxon>Paracoccaceae</taxon>
        <taxon>Paramylibacter</taxon>
    </lineage>
</organism>
<dbReference type="InterPro" id="IPR036388">
    <property type="entry name" value="WH-like_DNA-bd_sf"/>
</dbReference>
<dbReference type="InterPro" id="IPR004026">
    <property type="entry name" value="Ada_DNA_repair_Zn-bd"/>
</dbReference>
<dbReference type="Gene3D" id="1.10.10.10">
    <property type="entry name" value="Winged helix-like DNA-binding domain superfamily/Winged helix DNA-binding domain"/>
    <property type="match status" value="1"/>
</dbReference>
<dbReference type="GO" id="GO:0008270">
    <property type="term" value="F:zinc ion binding"/>
    <property type="evidence" value="ECO:0007669"/>
    <property type="project" value="InterPro"/>
</dbReference>
<dbReference type="PROSITE" id="PS01124">
    <property type="entry name" value="HTH_ARAC_FAMILY_2"/>
    <property type="match status" value="1"/>
</dbReference>
<dbReference type="Gene3D" id="3.40.10.10">
    <property type="entry name" value="DNA Methylphosphotriester Repair Domain"/>
    <property type="match status" value="1"/>
</dbReference>
<dbReference type="NCBIfam" id="TIGR00589">
    <property type="entry name" value="ogt"/>
    <property type="match status" value="1"/>
</dbReference>
<dbReference type="Pfam" id="PF12833">
    <property type="entry name" value="HTH_18"/>
    <property type="match status" value="1"/>
</dbReference>
<dbReference type="PANTHER" id="PTHR10815:SF5">
    <property type="entry name" value="METHYLATED-DNA--PROTEIN-CYSTEINE METHYLTRANSFERASE"/>
    <property type="match status" value="1"/>
</dbReference>
<dbReference type="Pfam" id="PF01035">
    <property type="entry name" value="DNA_binding_1"/>
    <property type="match status" value="1"/>
</dbReference>
<dbReference type="InterPro" id="IPR036217">
    <property type="entry name" value="MethylDNA_cys_MeTrfase_DNAb"/>
</dbReference>
<dbReference type="PROSITE" id="PS00374">
    <property type="entry name" value="MGMT"/>
    <property type="match status" value="1"/>
</dbReference>
<keyword evidence="4 13" id="KW-0489">Methyltransferase</keyword>
<proteinExistence type="inferred from homology"/>
<feature type="binding site" evidence="11">
    <location>
        <position position="71"/>
    </location>
    <ligand>
        <name>Zn(2+)</name>
        <dbReference type="ChEBI" id="CHEBI:29105"/>
    </ligand>
</feature>
<dbReference type="FunFam" id="1.10.10.10:FF:000214">
    <property type="entry name" value="Methylated-DNA--protein-cysteine methyltransferase"/>
    <property type="match status" value="1"/>
</dbReference>
<dbReference type="Proteomes" id="UP000231516">
    <property type="component" value="Unassembled WGS sequence"/>
</dbReference>
<dbReference type="OrthoDB" id="9802228at2"/>
<evidence type="ECO:0000313" key="14">
    <source>
        <dbReference type="Proteomes" id="UP000231516"/>
    </source>
</evidence>
<keyword evidence="5 13" id="KW-0808">Transferase</keyword>
<evidence type="ECO:0000256" key="5">
    <source>
        <dbReference type="ARBA" id="ARBA00022679"/>
    </source>
</evidence>
<evidence type="ECO:0000256" key="3">
    <source>
        <dbReference type="ARBA" id="ARBA00011918"/>
    </source>
</evidence>
<keyword evidence="11" id="KW-0862">Zinc</keyword>
<keyword evidence="11" id="KW-0479">Metal-binding</keyword>
<gene>
    <name evidence="13" type="ORF">BFP76_13675</name>
</gene>
<dbReference type="AlphaFoldDB" id="A0A2G5K9S2"/>
<evidence type="ECO:0000256" key="10">
    <source>
        <dbReference type="PIRSR" id="PIRSR000409-1"/>
    </source>
</evidence>
<accession>A0A2G5K9S2</accession>
<dbReference type="SMART" id="SM00342">
    <property type="entry name" value="HTH_ARAC"/>
    <property type="match status" value="1"/>
</dbReference>
<dbReference type="Gene3D" id="3.30.160.70">
    <property type="entry name" value="Methylated DNA-protein cysteine methyltransferase domain"/>
    <property type="match status" value="1"/>
</dbReference>
<dbReference type="SUPFAM" id="SSF53155">
    <property type="entry name" value="Methylated DNA-protein cysteine methyltransferase domain"/>
    <property type="match status" value="1"/>
</dbReference>
<keyword evidence="8" id="KW-0234">DNA repair</keyword>
<dbReference type="SUPFAM" id="SSF57884">
    <property type="entry name" value="Ada DNA repair protein, N-terminal domain (N-Ada 10)"/>
    <property type="match status" value="1"/>
</dbReference>
<dbReference type="PIRSF" id="PIRSF000409">
    <property type="entry name" value="Ada"/>
    <property type="match status" value="1"/>
</dbReference>
<feature type="domain" description="HTH araC/xylS-type" evidence="12">
    <location>
        <begin position="106"/>
        <end position="181"/>
    </location>
</feature>
<name>A0A2G5K9S2_9RHOB</name>
<keyword evidence="7" id="KW-0010">Activator</keyword>
<dbReference type="InterPro" id="IPR016221">
    <property type="entry name" value="Bifunct_regulatory_prot_Ada"/>
</dbReference>